<keyword evidence="9" id="KW-1185">Reference proteome</keyword>
<feature type="transmembrane region" description="Helical" evidence="6">
    <location>
        <begin position="138"/>
        <end position="156"/>
    </location>
</feature>
<proteinExistence type="predicted"/>
<dbReference type="AlphaFoldDB" id="A0A1A5YEF6"/>
<dbReference type="PANTHER" id="PTHR42910:SF1">
    <property type="entry name" value="MAJOR FACILITATOR SUPERFAMILY (MFS) PROFILE DOMAIN-CONTAINING PROTEIN"/>
    <property type="match status" value="1"/>
</dbReference>
<comment type="subcellular location">
    <subcellularLocation>
        <location evidence="1">Cell membrane</location>
        <topology evidence="1">Multi-pass membrane protein</topology>
    </subcellularLocation>
</comment>
<evidence type="ECO:0000256" key="1">
    <source>
        <dbReference type="ARBA" id="ARBA00004651"/>
    </source>
</evidence>
<feature type="domain" description="Major facilitator superfamily (MFS) profile" evidence="7">
    <location>
        <begin position="14"/>
        <end position="394"/>
    </location>
</feature>
<feature type="transmembrane region" description="Helical" evidence="6">
    <location>
        <begin position="220"/>
        <end position="239"/>
    </location>
</feature>
<dbReference type="SUPFAM" id="SSF103473">
    <property type="entry name" value="MFS general substrate transporter"/>
    <property type="match status" value="1"/>
</dbReference>
<keyword evidence="5 6" id="KW-0472">Membrane</keyword>
<feature type="transmembrane region" description="Helical" evidence="6">
    <location>
        <begin position="80"/>
        <end position="97"/>
    </location>
</feature>
<dbReference type="RefSeq" id="WP_068685738.1">
    <property type="nucleotide sequence ID" value="NZ_LYPA01000069.1"/>
</dbReference>
<reference evidence="8 9" key="1">
    <citation type="submission" date="2016-05" db="EMBL/GenBank/DDBJ databases">
        <title>Paenibacillus oryzae. sp. nov., isolated from the rice root.</title>
        <authorList>
            <person name="Zhang J."/>
            <person name="Zhang X."/>
        </authorList>
    </citation>
    <scope>NUCLEOTIDE SEQUENCE [LARGE SCALE GENOMIC DNA]</scope>
    <source>
        <strain evidence="8 9">1DrF-4</strain>
    </source>
</reference>
<evidence type="ECO:0000313" key="9">
    <source>
        <dbReference type="Proteomes" id="UP000092024"/>
    </source>
</evidence>
<dbReference type="Pfam" id="PF07690">
    <property type="entry name" value="MFS_1"/>
    <property type="match status" value="1"/>
</dbReference>
<dbReference type="InterPro" id="IPR020846">
    <property type="entry name" value="MFS_dom"/>
</dbReference>
<feature type="transmembrane region" description="Helical" evidence="6">
    <location>
        <begin position="103"/>
        <end position="126"/>
    </location>
</feature>
<evidence type="ECO:0000256" key="6">
    <source>
        <dbReference type="SAM" id="Phobius"/>
    </source>
</evidence>
<gene>
    <name evidence="8" type="ORF">A7K91_17890</name>
</gene>
<dbReference type="Gene3D" id="1.20.1250.20">
    <property type="entry name" value="MFS general substrate transporter like domains"/>
    <property type="match status" value="1"/>
</dbReference>
<keyword evidence="3 6" id="KW-0812">Transmembrane</keyword>
<evidence type="ECO:0000256" key="3">
    <source>
        <dbReference type="ARBA" id="ARBA00022692"/>
    </source>
</evidence>
<dbReference type="GO" id="GO:0022857">
    <property type="term" value="F:transmembrane transporter activity"/>
    <property type="evidence" value="ECO:0007669"/>
    <property type="project" value="InterPro"/>
</dbReference>
<evidence type="ECO:0000256" key="4">
    <source>
        <dbReference type="ARBA" id="ARBA00022989"/>
    </source>
</evidence>
<feature type="transmembrane region" description="Helical" evidence="6">
    <location>
        <begin position="365"/>
        <end position="388"/>
    </location>
</feature>
<comment type="caution">
    <text evidence="8">The sequence shown here is derived from an EMBL/GenBank/DDBJ whole genome shotgun (WGS) entry which is preliminary data.</text>
</comment>
<evidence type="ECO:0000259" key="7">
    <source>
        <dbReference type="PROSITE" id="PS50850"/>
    </source>
</evidence>
<dbReference type="GO" id="GO:0005886">
    <property type="term" value="C:plasma membrane"/>
    <property type="evidence" value="ECO:0007669"/>
    <property type="project" value="UniProtKB-SubCell"/>
</dbReference>
<feature type="transmembrane region" description="Helical" evidence="6">
    <location>
        <begin position="43"/>
        <end position="68"/>
    </location>
</feature>
<dbReference type="STRING" id="1844972.A7K91_17890"/>
<dbReference type="OrthoDB" id="9815356at2"/>
<feature type="transmembrane region" description="Helical" evidence="6">
    <location>
        <begin position="168"/>
        <end position="187"/>
    </location>
</feature>
<dbReference type="PROSITE" id="PS50850">
    <property type="entry name" value="MFS"/>
    <property type="match status" value="1"/>
</dbReference>
<evidence type="ECO:0000256" key="2">
    <source>
        <dbReference type="ARBA" id="ARBA00022448"/>
    </source>
</evidence>
<dbReference type="EMBL" id="LYPA01000069">
    <property type="protein sequence ID" value="OBR63785.1"/>
    <property type="molecule type" value="Genomic_DNA"/>
</dbReference>
<evidence type="ECO:0000256" key="5">
    <source>
        <dbReference type="ARBA" id="ARBA00023136"/>
    </source>
</evidence>
<dbReference type="Proteomes" id="UP000092024">
    <property type="component" value="Unassembled WGS sequence"/>
</dbReference>
<evidence type="ECO:0000313" key="8">
    <source>
        <dbReference type="EMBL" id="OBR63785.1"/>
    </source>
</evidence>
<organism evidence="8 9">
    <name type="scientific">Paenibacillus oryzae</name>
    <dbReference type="NCBI Taxonomy" id="1844972"/>
    <lineage>
        <taxon>Bacteria</taxon>
        <taxon>Bacillati</taxon>
        <taxon>Bacillota</taxon>
        <taxon>Bacilli</taxon>
        <taxon>Bacillales</taxon>
        <taxon>Paenibacillaceae</taxon>
        <taxon>Paenibacillus</taxon>
    </lineage>
</organism>
<keyword evidence="2" id="KW-0813">Transport</keyword>
<name>A0A1A5YEF6_9BACL</name>
<protein>
    <submittedName>
        <fullName evidence="8">Transporter</fullName>
    </submittedName>
</protein>
<dbReference type="InterPro" id="IPR036259">
    <property type="entry name" value="MFS_trans_sf"/>
</dbReference>
<dbReference type="PANTHER" id="PTHR42910">
    <property type="entry name" value="TRANSPORTER SCO4007-RELATED"/>
    <property type="match status" value="1"/>
</dbReference>
<dbReference type="InterPro" id="IPR011701">
    <property type="entry name" value="MFS"/>
</dbReference>
<accession>A0A1A5YEF6</accession>
<feature type="transmembrane region" description="Helical" evidence="6">
    <location>
        <begin position="342"/>
        <end position="359"/>
    </location>
</feature>
<feature type="transmembrane region" description="Helical" evidence="6">
    <location>
        <begin position="251"/>
        <end position="270"/>
    </location>
</feature>
<sequence length="405" mass="42887">MMIRHSYSTLSPLLLLILALSSGLSVANIYFAQPLLDSISGEFNIPLSSVGFVVTATQIFYAAGLVLLVPVGDIVNRRKLIVIQMLLSAGALLAVGLSPTSLILFAGIGIVGLLAVAAQTMVAAAAALSRPSERGKTVGVVTGGIVIGILLARTVAGLLNDWLGWRSVYLFSSVLTLMAAIALFILLPKENATRARIGYGGMIISLFLLYKELPVLRIRALLAMFLFMAFSTLWTAMVLPLSSSPLSLSHTAIGAFGLAGAAGAFAAAYAGRLSDRGWSGKVTGYALGLLLLAWLPISLVYHSILFLIIGVVLLDLAVQAVHVTNQSLIYKARPEAQSRLTAAYMIFYSIGSAAGSIFSTQMYAWFGWEGVCWLGGAVSGLALLTWLYEQLSKEVSQPSSTFTSS</sequence>
<dbReference type="CDD" id="cd17324">
    <property type="entry name" value="MFS_NepI_like"/>
    <property type="match status" value="1"/>
</dbReference>
<keyword evidence="4 6" id="KW-1133">Transmembrane helix</keyword>